<evidence type="ECO:0000313" key="2">
    <source>
        <dbReference type="Proteomes" id="UP000800092"/>
    </source>
</evidence>
<evidence type="ECO:0000313" key="1">
    <source>
        <dbReference type="EMBL" id="KAF2237358.1"/>
    </source>
</evidence>
<accession>A0A6A6HHN7</accession>
<dbReference type="PANTHER" id="PTHR36986:SF1">
    <property type="entry name" value="UPF0643 PROTEIN PB2B2.08"/>
    <property type="match status" value="1"/>
</dbReference>
<gene>
    <name evidence="1" type="ORF">EV356DRAFT_530083</name>
</gene>
<protein>
    <submittedName>
        <fullName evidence="1">Uncharacterized protein</fullName>
    </submittedName>
</protein>
<dbReference type="PANTHER" id="PTHR36986">
    <property type="entry name" value="UPF0643 PROTEIN PB2B2.08"/>
    <property type="match status" value="1"/>
</dbReference>
<name>A0A6A6HHN7_VIRVR</name>
<dbReference type="Proteomes" id="UP000800092">
    <property type="component" value="Unassembled WGS sequence"/>
</dbReference>
<keyword evidence="2" id="KW-1185">Reference proteome</keyword>
<dbReference type="OrthoDB" id="2140489at2759"/>
<organism evidence="1 2">
    <name type="scientific">Viridothelium virens</name>
    <name type="common">Speckled blister lichen</name>
    <name type="synonym">Trypethelium virens</name>
    <dbReference type="NCBI Taxonomy" id="1048519"/>
    <lineage>
        <taxon>Eukaryota</taxon>
        <taxon>Fungi</taxon>
        <taxon>Dikarya</taxon>
        <taxon>Ascomycota</taxon>
        <taxon>Pezizomycotina</taxon>
        <taxon>Dothideomycetes</taxon>
        <taxon>Dothideomycetes incertae sedis</taxon>
        <taxon>Trypetheliales</taxon>
        <taxon>Trypetheliaceae</taxon>
        <taxon>Viridothelium</taxon>
    </lineage>
</organism>
<sequence length="269" mass="30929">METTYGRHVQSPTLLHSPSKAFLRFTELGGFQFLSNKEDMASTIFINTEIIPPLADRHPNLPNPKGISAKSGGTRLERGLSDLKSFQIDEDHLQASPYADYQNLLDLRGLSTPNRLLALALTFLEPIRSDYATAPYLESFNWHIVFHMLRQMCRDANFEWQEQEFYVVIFRSKLKQDVDRKRLGELDQHSHAEACASGGLLKYWFGKTDGRNRNLATCIWRNREDARIGGRGPWHAQARQAAKEMYESIDFSMHKLVVEDGAINWRLDD</sequence>
<dbReference type="AlphaFoldDB" id="A0A6A6HHN7"/>
<reference evidence="1" key="1">
    <citation type="journal article" date="2020" name="Stud. Mycol.">
        <title>101 Dothideomycetes genomes: a test case for predicting lifestyles and emergence of pathogens.</title>
        <authorList>
            <person name="Haridas S."/>
            <person name="Albert R."/>
            <person name="Binder M."/>
            <person name="Bloem J."/>
            <person name="Labutti K."/>
            <person name="Salamov A."/>
            <person name="Andreopoulos B."/>
            <person name="Baker S."/>
            <person name="Barry K."/>
            <person name="Bills G."/>
            <person name="Bluhm B."/>
            <person name="Cannon C."/>
            <person name="Castanera R."/>
            <person name="Culley D."/>
            <person name="Daum C."/>
            <person name="Ezra D."/>
            <person name="Gonzalez J."/>
            <person name="Henrissat B."/>
            <person name="Kuo A."/>
            <person name="Liang C."/>
            <person name="Lipzen A."/>
            <person name="Lutzoni F."/>
            <person name="Magnuson J."/>
            <person name="Mondo S."/>
            <person name="Nolan M."/>
            <person name="Ohm R."/>
            <person name="Pangilinan J."/>
            <person name="Park H.-J."/>
            <person name="Ramirez L."/>
            <person name="Alfaro M."/>
            <person name="Sun H."/>
            <person name="Tritt A."/>
            <person name="Yoshinaga Y."/>
            <person name="Zwiers L.-H."/>
            <person name="Turgeon B."/>
            <person name="Goodwin S."/>
            <person name="Spatafora J."/>
            <person name="Crous P."/>
            <person name="Grigoriev I."/>
        </authorList>
    </citation>
    <scope>NUCLEOTIDE SEQUENCE</scope>
    <source>
        <strain evidence="1">Tuck. ex Michener</strain>
    </source>
</reference>
<proteinExistence type="predicted"/>
<dbReference type="EMBL" id="ML991780">
    <property type="protein sequence ID" value="KAF2237358.1"/>
    <property type="molecule type" value="Genomic_DNA"/>
</dbReference>